<reference evidence="1 2" key="1">
    <citation type="journal article" date="2006" name="Science">
        <title>The genome of black cottonwood, Populus trichocarpa (Torr. &amp; Gray).</title>
        <authorList>
            <person name="Tuskan G.A."/>
            <person name="Difazio S."/>
            <person name="Jansson S."/>
            <person name="Bohlmann J."/>
            <person name="Grigoriev I."/>
            <person name="Hellsten U."/>
            <person name="Putnam N."/>
            <person name="Ralph S."/>
            <person name="Rombauts S."/>
            <person name="Salamov A."/>
            <person name="Schein J."/>
            <person name="Sterck L."/>
            <person name="Aerts A."/>
            <person name="Bhalerao R.R."/>
            <person name="Bhalerao R.P."/>
            <person name="Blaudez D."/>
            <person name="Boerjan W."/>
            <person name="Brun A."/>
            <person name="Brunner A."/>
            <person name="Busov V."/>
            <person name="Campbell M."/>
            <person name="Carlson J."/>
            <person name="Chalot M."/>
            <person name="Chapman J."/>
            <person name="Chen G.L."/>
            <person name="Cooper D."/>
            <person name="Coutinho P.M."/>
            <person name="Couturier J."/>
            <person name="Covert S."/>
            <person name="Cronk Q."/>
            <person name="Cunningham R."/>
            <person name="Davis J."/>
            <person name="Degroeve S."/>
            <person name="Dejardin A."/>
            <person name="Depamphilis C."/>
            <person name="Detter J."/>
            <person name="Dirks B."/>
            <person name="Dubchak I."/>
            <person name="Duplessis S."/>
            <person name="Ehlting J."/>
            <person name="Ellis B."/>
            <person name="Gendler K."/>
            <person name="Goodstein D."/>
            <person name="Gribskov M."/>
            <person name="Grimwood J."/>
            <person name="Groover A."/>
            <person name="Gunter L."/>
            <person name="Hamberger B."/>
            <person name="Heinze B."/>
            <person name="Helariutta Y."/>
            <person name="Henrissat B."/>
            <person name="Holligan D."/>
            <person name="Holt R."/>
            <person name="Huang W."/>
            <person name="Islam-Faridi N."/>
            <person name="Jones S."/>
            <person name="Jones-Rhoades M."/>
            <person name="Jorgensen R."/>
            <person name="Joshi C."/>
            <person name="Kangasjarvi J."/>
            <person name="Karlsson J."/>
            <person name="Kelleher C."/>
            <person name="Kirkpatrick R."/>
            <person name="Kirst M."/>
            <person name="Kohler A."/>
            <person name="Kalluri U."/>
            <person name="Larimer F."/>
            <person name="Leebens-Mack J."/>
            <person name="Leple J.C."/>
            <person name="Locascio P."/>
            <person name="Lou Y."/>
            <person name="Lucas S."/>
            <person name="Martin F."/>
            <person name="Montanini B."/>
            <person name="Napoli C."/>
            <person name="Nelson D.R."/>
            <person name="Nelson C."/>
            <person name="Nieminen K."/>
            <person name="Nilsson O."/>
            <person name="Pereda V."/>
            <person name="Peter G."/>
            <person name="Philippe R."/>
            <person name="Pilate G."/>
            <person name="Poliakov A."/>
            <person name="Razumovskaya J."/>
            <person name="Richardson P."/>
            <person name="Rinaldi C."/>
            <person name="Ritland K."/>
            <person name="Rouze P."/>
            <person name="Ryaboy D."/>
            <person name="Schmutz J."/>
            <person name="Schrader J."/>
            <person name="Segerman B."/>
            <person name="Shin H."/>
            <person name="Siddiqui A."/>
            <person name="Sterky F."/>
            <person name="Terry A."/>
            <person name="Tsai C.J."/>
            <person name="Uberbacher E."/>
            <person name="Unneberg P."/>
            <person name="Vahala J."/>
            <person name="Wall K."/>
            <person name="Wessler S."/>
            <person name="Yang G."/>
            <person name="Yin T."/>
            <person name="Douglas C."/>
            <person name="Marra M."/>
            <person name="Sandberg G."/>
            <person name="Van de Peer Y."/>
            <person name="Rokhsar D."/>
        </authorList>
    </citation>
    <scope>NUCLEOTIDE SEQUENCE [LARGE SCALE GENOMIC DNA]</scope>
    <source>
        <strain evidence="2">cv. Nisqually</strain>
    </source>
</reference>
<proteinExistence type="predicted"/>
<organism evidence="1 2">
    <name type="scientific">Populus trichocarpa</name>
    <name type="common">Western balsam poplar</name>
    <name type="synonym">Populus balsamifera subsp. trichocarpa</name>
    <dbReference type="NCBI Taxonomy" id="3694"/>
    <lineage>
        <taxon>Eukaryota</taxon>
        <taxon>Viridiplantae</taxon>
        <taxon>Streptophyta</taxon>
        <taxon>Embryophyta</taxon>
        <taxon>Tracheophyta</taxon>
        <taxon>Spermatophyta</taxon>
        <taxon>Magnoliopsida</taxon>
        <taxon>eudicotyledons</taxon>
        <taxon>Gunneridae</taxon>
        <taxon>Pentapetalae</taxon>
        <taxon>rosids</taxon>
        <taxon>fabids</taxon>
        <taxon>Malpighiales</taxon>
        <taxon>Salicaceae</taxon>
        <taxon>Saliceae</taxon>
        <taxon>Populus</taxon>
    </lineage>
</organism>
<dbReference type="Proteomes" id="UP000006729">
    <property type="component" value="Chromosome 14"/>
</dbReference>
<gene>
    <name evidence="1" type="ORF">POPTR_014G053100</name>
</gene>
<dbReference type="InParanoid" id="A0A2K1XQU6"/>
<dbReference type="AlphaFoldDB" id="A0A2K1XQU6"/>
<sequence length="68" mass="7643">MWHSVAIIANKRWSYAAELSTLLVCSSERLSPSPLCVCAWQKQEKCFNKVAPVVLPTEPSSNFKFSVK</sequence>
<accession>A0A2K1XQU6</accession>
<name>A0A2K1XQU6_POPTR</name>
<keyword evidence="2" id="KW-1185">Reference proteome</keyword>
<dbReference type="EMBL" id="CM009303">
    <property type="protein sequence ID" value="PNT03146.1"/>
    <property type="molecule type" value="Genomic_DNA"/>
</dbReference>
<protein>
    <submittedName>
        <fullName evidence="1">Uncharacterized protein</fullName>
    </submittedName>
</protein>
<evidence type="ECO:0000313" key="2">
    <source>
        <dbReference type="Proteomes" id="UP000006729"/>
    </source>
</evidence>
<evidence type="ECO:0000313" key="1">
    <source>
        <dbReference type="EMBL" id="PNT03146.1"/>
    </source>
</evidence>